<dbReference type="Proteomes" id="UP000533269">
    <property type="component" value="Unassembled WGS sequence"/>
</dbReference>
<comment type="subcellular location">
    <subcellularLocation>
        <location evidence="1">Cell membrane</location>
        <topology evidence="1">Multi-pass membrane protein</topology>
    </subcellularLocation>
</comment>
<dbReference type="EMBL" id="JACHVY010000001">
    <property type="protein sequence ID" value="MBB2899573.1"/>
    <property type="molecule type" value="Genomic_DNA"/>
</dbReference>
<gene>
    <name evidence="7" type="ORF">FHR75_000361</name>
</gene>
<evidence type="ECO:0000256" key="3">
    <source>
        <dbReference type="ARBA" id="ARBA00022692"/>
    </source>
</evidence>
<accession>A0A7W4TIN1</accession>
<comment type="caution">
    <text evidence="7">The sequence shown here is derived from an EMBL/GenBank/DDBJ whole genome shotgun (WGS) entry which is preliminary data.</text>
</comment>
<dbReference type="PANTHER" id="PTHR30250">
    <property type="entry name" value="PST FAMILY PREDICTED COLANIC ACID TRANSPORTER"/>
    <property type="match status" value="1"/>
</dbReference>
<proteinExistence type="predicted"/>
<dbReference type="AlphaFoldDB" id="A0A7W4TIN1"/>
<feature type="transmembrane region" description="Helical" evidence="6">
    <location>
        <begin position="355"/>
        <end position="372"/>
    </location>
</feature>
<feature type="transmembrane region" description="Helical" evidence="6">
    <location>
        <begin position="81"/>
        <end position="105"/>
    </location>
</feature>
<feature type="transmembrane region" description="Helical" evidence="6">
    <location>
        <begin position="111"/>
        <end position="130"/>
    </location>
</feature>
<keyword evidence="4 6" id="KW-1133">Transmembrane helix</keyword>
<sequence length="416" mass="42344">MTRTPARPLLRSAHALLDQAASSASNVLALLLLARALDADTFGRFSLGYAVLVLVLSLTRAALATRITLTPDHAGAREVTATVLGALVLLALPTALLVTGAGLLLTGGQDPGLQLLIGLATPVVCAQDVLRYGAVAAGRPGTALLSDLTWLGLVALALVLGTGSRTTLLVWAAGAVAALVVALAGLRTRPEPARGRELLVRLARREDPLAASLAANSVIASLGLLAVLTAAAHLIDPAAAGSLRAAATAMGPVNVAFAYVSLSLAPTLVRRPRTQDRRFCAAAALVLTTGTALWGACLLLLPDDLGRTAFGATWAGTAGVLPFTVAEYVLTAVGTAAVLGLKVREQARDLLRQRVVTTALSVLAGAVLAWTTRDVRAVAAAVAVAAGVQTGLGWHSLLTRPAPLPATTPTLRNADA</sequence>
<reference evidence="7 8" key="1">
    <citation type="submission" date="2020-08" db="EMBL/GenBank/DDBJ databases">
        <title>The Agave Microbiome: Exploring the role of microbial communities in plant adaptations to desert environments.</title>
        <authorList>
            <person name="Partida-Martinez L.P."/>
        </authorList>
    </citation>
    <scope>NUCLEOTIDE SEQUENCE [LARGE SCALE GENOMIC DNA]</scope>
    <source>
        <strain evidence="7 8">AS2.23</strain>
    </source>
</reference>
<evidence type="ECO:0000313" key="8">
    <source>
        <dbReference type="Proteomes" id="UP000533269"/>
    </source>
</evidence>
<keyword evidence="5 6" id="KW-0472">Membrane</keyword>
<evidence type="ECO:0000256" key="4">
    <source>
        <dbReference type="ARBA" id="ARBA00022989"/>
    </source>
</evidence>
<feature type="transmembrane region" description="Helical" evidence="6">
    <location>
        <begin position="378"/>
        <end position="398"/>
    </location>
</feature>
<protein>
    <submittedName>
        <fullName evidence="7">O-antigen/teichoic acid export membrane protein</fullName>
    </submittedName>
</protein>
<feature type="transmembrane region" description="Helical" evidence="6">
    <location>
        <begin position="142"/>
        <end position="162"/>
    </location>
</feature>
<evidence type="ECO:0000256" key="1">
    <source>
        <dbReference type="ARBA" id="ARBA00004651"/>
    </source>
</evidence>
<organism evidence="7 8">
    <name type="scientific">Kineococcus radiotolerans</name>
    <dbReference type="NCBI Taxonomy" id="131568"/>
    <lineage>
        <taxon>Bacteria</taxon>
        <taxon>Bacillati</taxon>
        <taxon>Actinomycetota</taxon>
        <taxon>Actinomycetes</taxon>
        <taxon>Kineosporiales</taxon>
        <taxon>Kineosporiaceae</taxon>
        <taxon>Kineococcus</taxon>
    </lineage>
</organism>
<evidence type="ECO:0000256" key="6">
    <source>
        <dbReference type="SAM" id="Phobius"/>
    </source>
</evidence>
<feature type="transmembrane region" description="Helical" evidence="6">
    <location>
        <begin position="209"/>
        <end position="235"/>
    </location>
</feature>
<name>A0A7W4TIN1_KINRA</name>
<evidence type="ECO:0000256" key="2">
    <source>
        <dbReference type="ARBA" id="ARBA00022475"/>
    </source>
</evidence>
<dbReference type="RefSeq" id="WP_183390186.1">
    <property type="nucleotide sequence ID" value="NZ_JACHVY010000001.1"/>
</dbReference>
<feature type="transmembrane region" description="Helical" evidence="6">
    <location>
        <begin position="47"/>
        <end position="69"/>
    </location>
</feature>
<dbReference type="InterPro" id="IPR050833">
    <property type="entry name" value="Poly_Biosynth_Transport"/>
</dbReference>
<feature type="transmembrane region" description="Helical" evidence="6">
    <location>
        <begin position="168"/>
        <end position="188"/>
    </location>
</feature>
<feature type="transmembrane region" description="Helical" evidence="6">
    <location>
        <begin position="247"/>
        <end position="269"/>
    </location>
</feature>
<dbReference type="GO" id="GO:0005886">
    <property type="term" value="C:plasma membrane"/>
    <property type="evidence" value="ECO:0007669"/>
    <property type="project" value="UniProtKB-SubCell"/>
</dbReference>
<reference evidence="7 8" key="2">
    <citation type="submission" date="2020-08" db="EMBL/GenBank/DDBJ databases">
        <authorList>
            <person name="Partida-Martinez L."/>
            <person name="Huntemann M."/>
            <person name="Clum A."/>
            <person name="Wang J."/>
            <person name="Palaniappan K."/>
            <person name="Ritter S."/>
            <person name="Chen I.-M."/>
            <person name="Stamatis D."/>
            <person name="Reddy T."/>
            <person name="O'Malley R."/>
            <person name="Daum C."/>
            <person name="Shapiro N."/>
            <person name="Ivanova N."/>
            <person name="Kyrpides N."/>
            <person name="Woyke T."/>
        </authorList>
    </citation>
    <scope>NUCLEOTIDE SEQUENCE [LARGE SCALE GENOMIC DNA]</scope>
    <source>
        <strain evidence="7 8">AS2.23</strain>
    </source>
</reference>
<feature type="transmembrane region" description="Helical" evidence="6">
    <location>
        <begin position="321"/>
        <end position="343"/>
    </location>
</feature>
<keyword evidence="3 6" id="KW-0812">Transmembrane</keyword>
<keyword evidence="2" id="KW-1003">Cell membrane</keyword>
<evidence type="ECO:0000256" key="5">
    <source>
        <dbReference type="ARBA" id="ARBA00023136"/>
    </source>
</evidence>
<dbReference type="PANTHER" id="PTHR30250:SF26">
    <property type="entry name" value="PSMA PROTEIN"/>
    <property type="match status" value="1"/>
</dbReference>
<feature type="transmembrane region" description="Helical" evidence="6">
    <location>
        <begin position="281"/>
        <end position="301"/>
    </location>
</feature>
<evidence type="ECO:0000313" key="7">
    <source>
        <dbReference type="EMBL" id="MBB2899573.1"/>
    </source>
</evidence>